<keyword evidence="2" id="KW-0805">Transcription regulation</keyword>
<evidence type="ECO:0000256" key="1">
    <source>
        <dbReference type="ARBA" id="ARBA00022553"/>
    </source>
</evidence>
<evidence type="ECO:0000256" key="4">
    <source>
        <dbReference type="ARBA" id="ARBA00023163"/>
    </source>
</evidence>
<dbReference type="PROSITE" id="PS50110">
    <property type="entry name" value="RESPONSE_REGULATORY"/>
    <property type="match status" value="1"/>
</dbReference>
<dbReference type="EMBL" id="CP011125">
    <property type="protein sequence ID" value="AKF05180.1"/>
    <property type="molecule type" value="Genomic_DNA"/>
</dbReference>
<dbReference type="PROSITE" id="PS50043">
    <property type="entry name" value="HTH_LUXR_2"/>
    <property type="match status" value="1"/>
</dbReference>
<feature type="domain" description="Response regulatory" evidence="7">
    <location>
        <begin position="6"/>
        <end position="122"/>
    </location>
</feature>
<dbReference type="InterPro" id="IPR001789">
    <property type="entry name" value="Sig_transdc_resp-reg_receiver"/>
</dbReference>
<sequence>MTTMIRVFVVDDHAVVREGIKRIVQTAPDMMLVGEAGDGDEVLARAEHESWDVLVLDLSLPGRSGLDVLTRIKQRRPQTKVVILTMHAEDQYALRVLRAGADGYLTKGRSSQELLEAIRKVASEGKYVTGRLAELLLSGSTSEHPHESLSDREHEILVMLGRGMTPSAVADALAVKPSTVSTHVRSIKDKLGAESLGDLVQYAVRAGLV</sequence>
<evidence type="ECO:0000256" key="2">
    <source>
        <dbReference type="ARBA" id="ARBA00023015"/>
    </source>
</evidence>
<dbReference type="InterPro" id="IPR016032">
    <property type="entry name" value="Sig_transdc_resp-reg_C-effctor"/>
</dbReference>
<evidence type="ECO:0000256" key="3">
    <source>
        <dbReference type="ARBA" id="ARBA00023125"/>
    </source>
</evidence>
<proteinExistence type="predicted"/>
<keyword evidence="4" id="KW-0804">Transcription</keyword>
<evidence type="ECO:0000259" key="6">
    <source>
        <dbReference type="PROSITE" id="PS50043"/>
    </source>
</evidence>
<dbReference type="Proteomes" id="UP000034883">
    <property type="component" value="Chromosome"/>
</dbReference>
<dbReference type="GO" id="GO:0003677">
    <property type="term" value="F:DNA binding"/>
    <property type="evidence" value="ECO:0007669"/>
    <property type="project" value="UniProtKB-KW"/>
</dbReference>
<protein>
    <submittedName>
        <fullName evidence="8">DNA-binding response regulator, LuxR family</fullName>
    </submittedName>
</protein>
<dbReference type="PANTHER" id="PTHR43214">
    <property type="entry name" value="TWO-COMPONENT RESPONSE REGULATOR"/>
    <property type="match status" value="1"/>
</dbReference>
<dbReference type="GO" id="GO:0000160">
    <property type="term" value="P:phosphorelay signal transduction system"/>
    <property type="evidence" value="ECO:0007669"/>
    <property type="project" value="InterPro"/>
</dbReference>
<dbReference type="InterPro" id="IPR000792">
    <property type="entry name" value="Tscrpt_reg_LuxR_C"/>
</dbReference>
<dbReference type="InterPro" id="IPR058245">
    <property type="entry name" value="NreC/VraR/RcsB-like_REC"/>
</dbReference>
<gene>
    <name evidence="8" type="ORF">DB32_002329</name>
</gene>
<dbReference type="RefSeq" id="WP_083457316.1">
    <property type="nucleotide sequence ID" value="NZ_CP011125.1"/>
</dbReference>
<feature type="modified residue" description="4-aspartylphosphate" evidence="5">
    <location>
        <position position="57"/>
    </location>
</feature>
<dbReference type="KEGG" id="samy:DB32_002329"/>
<dbReference type="InterPro" id="IPR039420">
    <property type="entry name" value="WalR-like"/>
</dbReference>
<organism evidence="8 9">
    <name type="scientific">Sandaracinus amylolyticus</name>
    <dbReference type="NCBI Taxonomy" id="927083"/>
    <lineage>
        <taxon>Bacteria</taxon>
        <taxon>Pseudomonadati</taxon>
        <taxon>Myxococcota</taxon>
        <taxon>Polyangia</taxon>
        <taxon>Polyangiales</taxon>
        <taxon>Sandaracinaceae</taxon>
        <taxon>Sandaracinus</taxon>
    </lineage>
</organism>
<dbReference type="SMART" id="SM00448">
    <property type="entry name" value="REC"/>
    <property type="match status" value="1"/>
</dbReference>
<dbReference type="Pfam" id="PF00072">
    <property type="entry name" value="Response_reg"/>
    <property type="match status" value="1"/>
</dbReference>
<dbReference type="PANTHER" id="PTHR43214:SF41">
    <property type="entry name" value="NITRATE_NITRITE RESPONSE REGULATOR PROTEIN NARP"/>
    <property type="match status" value="1"/>
</dbReference>
<dbReference type="CDD" id="cd06170">
    <property type="entry name" value="LuxR_C_like"/>
    <property type="match status" value="1"/>
</dbReference>
<dbReference type="SUPFAM" id="SSF46894">
    <property type="entry name" value="C-terminal effector domain of the bipartite response regulators"/>
    <property type="match status" value="1"/>
</dbReference>
<reference evidence="8 9" key="1">
    <citation type="submission" date="2015-03" db="EMBL/GenBank/DDBJ databases">
        <title>Genome assembly of Sandaracinus amylolyticus DSM 53668.</title>
        <authorList>
            <person name="Sharma G."/>
            <person name="Subramanian S."/>
        </authorList>
    </citation>
    <scope>NUCLEOTIDE SEQUENCE [LARGE SCALE GENOMIC DNA]</scope>
    <source>
        <strain evidence="8 9">DSM 53668</strain>
    </source>
</reference>
<dbReference type="InterPro" id="IPR011006">
    <property type="entry name" value="CheY-like_superfamily"/>
</dbReference>
<evidence type="ECO:0000256" key="5">
    <source>
        <dbReference type="PROSITE-ProRule" id="PRU00169"/>
    </source>
</evidence>
<keyword evidence="1 5" id="KW-0597">Phosphoprotein</keyword>
<name>A0A0F6W1P8_9BACT</name>
<keyword evidence="9" id="KW-1185">Reference proteome</keyword>
<dbReference type="GO" id="GO:0006355">
    <property type="term" value="P:regulation of DNA-templated transcription"/>
    <property type="evidence" value="ECO:0007669"/>
    <property type="project" value="InterPro"/>
</dbReference>
<dbReference type="PRINTS" id="PR00038">
    <property type="entry name" value="HTHLUXR"/>
</dbReference>
<keyword evidence="3 8" id="KW-0238">DNA-binding</keyword>
<feature type="domain" description="HTH luxR-type" evidence="6">
    <location>
        <begin position="142"/>
        <end position="207"/>
    </location>
</feature>
<dbReference type="CDD" id="cd17535">
    <property type="entry name" value="REC_NarL-like"/>
    <property type="match status" value="1"/>
</dbReference>
<dbReference type="AlphaFoldDB" id="A0A0F6W1P8"/>
<dbReference type="SUPFAM" id="SSF52172">
    <property type="entry name" value="CheY-like"/>
    <property type="match status" value="1"/>
</dbReference>
<dbReference type="Gene3D" id="3.40.50.2300">
    <property type="match status" value="1"/>
</dbReference>
<evidence type="ECO:0000313" key="9">
    <source>
        <dbReference type="Proteomes" id="UP000034883"/>
    </source>
</evidence>
<dbReference type="SMART" id="SM00421">
    <property type="entry name" value="HTH_LUXR"/>
    <property type="match status" value="1"/>
</dbReference>
<accession>A0A0F6W1P8</accession>
<evidence type="ECO:0000313" key="8">
    <source>
        <dbReference type="EMBL" id="AKF05180.1"/>
    </source>
</evidence>
<dbReference type="STRING" id="927083.DB32_002329"/>
<dbReference type="Pfam" id="PF00196">
    <property type="entry name" value="GerE"/>
    <property type="match status" value="1"/>
</dbReference>
<evidence type="ECO:0000259" key="7">
    <source>
        <dbReference type="PROSITE" id="PS50110"/>
    </source>
</evidence>